<dbReference type="SUPFAM" id="SSF53474">
    <property type="entry name" value="alpha/beta-Hydrolases"/>
    <property type="match status" value="1"/>
</dbReference>
<dbReference type="Proteomes" id="UP000018896">
    <property type="component" value="Unassembled WGS sequence"/>
</dbReference>
<dbReference type="OrthoDB" id="9812921at2"/>
<reference evidence="3 4" key="1">
    <citation type="journal article" date="2014" name="Genome Announc.">
        <title>Draft Genome Sequences of Three Alkaliphilic Bacillus Strains, Bacillus wakoensis JCM 9140T, Bacillus akibai JCM 9157T, and Bacillus hemicellulosilyticus JCM 9152T.</title>
        <authorList>
            <person name="Yuki M."/>
            <person name="Oshima K."/>
            <person name="Suda W."/>
            <person name="Oshida Y."/>
            <person name="Kitamura K."/>
            <person name="Iida T."/>
            <person name="Hattori M."/>
            <person name="Ohkuma M."/>
        </authorList>
    </citation>
    <scope>NUCLEOTIDE SEQUENCE [LARGE SCALE GENOMIC DNA]</scope>
    <source>
        <strain evidence="3 4">JCM 9157</strain>
    </source>
</reference>
<gene>
    <name evidence="3" type="ORF">JCM9157_1270</name>
</gene>
<organism evidence="3 4">
    <name type="scientific">Halalkalibacter akibai (strain ATCC 43226 / DSM 21942 / CIP 109018 / JCM 9157 / 1139)</name>
    <name type="common">Bacillus akibai</name>
    <dbReference type="NCBI Taxonomy" id="1236973"/>
    <lineage>
        <taxon>Bacteria</taxon>
        <taxon>Bacillati</taxon>
        <taxon>Bacillota</taxon>
        <taxon>Bacilli</taxon>
        <taxon>Bacillales</taxon>
        <taxon>Bacillaceae</taxon>
        <taxon>Halalkalibacter</taxon>
    </lineage>
</organism>
<dbReference type="AlphaFoldDB" id="W4QQ70"/>
<accession>W4QQ70</accession>
<dbReference type="eggNOG" id="COG1506">
    <property type="taxonomic scope" value="Bacteria"/>
</dbReference>
<sequence length="275" mass="31509">MDHLIDKVRIPSPHPLIHLYLITYLSNSYKVKGYLAIPQKKEQMPGLLYLRGGIKNVGMVRIQRVIQWAAEGFVVIAPFYRGNKGGEGQEDFCGDDREDAFSAFDLIQSLPQVQSDSIHILGFSRGGVMALLTGQARPQAASIVCWNGVTDMVLTYEERIDLRRMMKRVIGGTPSKYPERYKWRTPLHFIDDIQSRILIIHGAKDEHVSLKHAELLAKSCQFAKKEVDCWIFKDYRHHFPLGSQRHILTAAAKWMKKREEVISMQKLGVRDTTFN</sequence>
<keyword evidence="3" id="KW-0645">Protease</keyword>
<keyword evidence="4" id="KW-1185">Reference proteome</keyword>
<dbReference type="InterPro" id="IPR002471">
    <property type="entry name" value="Pept_S9_AS"/>
</dbReference>
<dbReference type="InterPro" id="IPR001375">
    <property type="entry name" value="Peptidase_S9_cat"/>
</dbReference>
<feature type="domain" description="Peptidase S9 prolyl oligopeptidase catalytic" evidence="2">
    <location>
        <begin position="66"/>
        <end position="257"/>
    </location>
</feature>
<evidence type="ECO:0000256" key="1">
    <source>
        <dbReference type="ARBA" id="ARBA00022801"/>
    </source>
</evidence>
<dbReference type="RefSeq" id="WP_035663007.1">
    <property type="nucleotide sequence ID" value="NZ_BAUV01000006.1"/>
</dbReference>
<proteinExistence type="predicted"/>
<dbReference type="GO" id="GO:0006508">
    <property type="term" value="P:proteolysis"/>
    <property type="evidence" value="ECO:0007669"/>
    <property type="project" value="InterPro"/>
</dbReference>
<name>W4QQ70_HALA3</name>
<protein>
    <submittedName>
        <fullName evidence="3">Dipeptidyl aminopeptidases/acylaminoacyl-peptidases</fullName>
    </submittedName>
</protein>
<comment type="caution">
    <text evidence="3">The sequence shown here is derived from an EMBL/GenBank/DDBJ whole genome shotgun (WGS) entry which is preliminary data.</text>
</comment>
<evidence type="ECO:0000313" key="3">
    <source>
        <dbReference type="EMBL" id="GAE34226.1"/>
    </source>
</evidence>
<dbReference type="EMBL" id="BAUV01000006">
    <property type="protein sequence ID" value="GAE34226.1"/>
    <property type="molecule type" value="Genomic_DNA"/>
</dbReference>
<keyword evidence="1" id="KW-0378">Hydrolase</keyword>
<dbReference type="PANTHER" id="PTHR42776">
    <property type="entry name" value="SERINE PEPTIDASE S9 FAMILY MEMBER"/>
    <property type="match status" value="1"/>
</dbReference>
<keyword evidence="3" id="KW-0031">Aminopeptidase</keyword>
<dbReference type="GO" id="GO:0004177">
    <property type="term" value="F:aminopeptidase activity"/>
    <property type="evidence" value="ECO:0007669"/>
    <property type="project" value="UniProtKB-KW"/>
</dbReference>
<dbReference type="InterPro" id="IPR029058">
    <property type="entry name" value="AB_hydrolase_fold"/>
</dbReference>
<dbReference type="Pfam" id="PF00326">
    <property type="entry name" value="Peptidase_S9"/>
    <property type="match status" value="1"/>
</dbReference>
<dbReference type="GO" id="GO:0004252">
    <property type="term" value="F:serine-type endopeptidase activity"/>
    <property type="evidence" value="ECO:0007669"/>
    <property type="project" value="InterPro"/>
</dbReference>
<evidence type="ECO:0000313" key="4">
    <source>
        <dbReference type="Proteomes" id="UP000018896"/>
    </source>
</evidence>
<dbReference type="STRING" id="1236973.JCM9157_1270"/>
<evidence type="ECO:0000259" key="2">
    <source>
        <dbReference type="Pfam" id="PF00326"/>
    </source>
</evidence>
<dbReference type="PANTHER" id="PTHR42776:SF27">
    <property type="entry name" value="DIPEPTIDYL PEPTIDASE FAMILY MEMBER 6"/>
    <property type="match status" value="1"/>
</dbReference>
<dbReference type="PROSITE" id="PS00708">
    <property type="entry name" value="PRO_ENDOPEP_SER"/>
    <property type="match status" value="1"/>
</dbReference>
<dbReference type="Gene3D" id="3.40.50.1820">
    <property type="entry name" value="alpha/beta hydrolase"/>
    <property type="match status" value="1"/>
</dbReference>